<dbReference type="InterPro" id="IPR000160">
    <property type="entry name" value="GGDEF_dom"/>
</dbReference>
<keyword evidence="1" id="KW-0175">Coiled coil</keyword>
<dbReference type="InterPro" id="IPR001633">
    <property type="entry name" value="EAL_dom"/>
</dbReference>
<evidence type="ECO:0000256" key="2">
    <source>
        <dbReference type="SAM" id="Phobius"/>
    </source>
</evidence>
<feature type="domain" description="GGDEF" evidence="4">
    <location>
        <begin position="134"/>
        <end position="267"/>
    </location>
</feature>
<dbReference type="NCBIfam" id="TIGR00254">
    <property type="entry name" value="GGDEF"/>
    <property type="match status" value="1"/>
</dbReference>
<keyword evidence="2" id="KW-0472">Membrane</keyword>
<dbReference type="KEGG" id="acht:bsdcttw_30090"/>
<sequence>MGTIILNTMITIESLGGDKKYIIPYSTGNIFFIVAGIGILLLIVLFILHSRKTRALKALSGQKEQLDEEYHLLEFSYEEAVNTRNQYQTKNEELKKNNDKLKKIAFTDLLTQLPNHYALTELVDNVMLTLRNEEIVALMYIDVDDFKQITDNLGHSYGDELLIDITHRLKQSIDENDYLARLGSDEFVILTQNFTDVGEYESKLKKILKVFEYPFVLSLKEYFVTVSIGVAMAPKDGKTTQVLLKNADTAMYSAKMTGKNTFAYFKAAMNDRIMEKIQNQSELRRAIEKKEFVVYYQPQIDLKTDKVIGFEALVRWEHAERGVLKPAQFIKLSEETGLIVPIGLIVMEEALKQLKIWQDKGYRDLTMSINISVRQLKDNDFYQKVKEIIELTGVNTSNVELEITESAALQESESARHMIEALSELGISFALDDFGTGYSSMNYLKLYPISNIKMDKSFLDTLFTDEFNKSIIESTIALVQSMNLTVTAEGIESSEQEIFLKSARCNKAQGYLYSEALPADQAESYLLSNL</sequence>
<evidence type="ECO:0000259" key="3">
    <source>
        <dbReference type="PROSITE" id="PS50883"/>
    </source>
</evidence>
<feature type="domain" description="EAL" evidence="3">
    <location>
        <begin position="276"/>
        <end position="530"/>
    </location>
</feature>
<dbReference type="InterPro" id="IPR035919">
    <property type="entry name" value="EAL_sf"/>
</dbReference>
<protein>
    <recommendedName>
        <fullName evidence="7">EAL domain-containing protein</fullName>
    </recommendedName>
</protein>
<evidence type="ECO:0000313" key="6">
    <source>
        <dbReference type="Proteomes" id="UP000515703"/>
    </source>
</evidence>
<dbReference type="Proteomes" id="UP000515703">
    <property type="component" value="Chromosome"/>
</dbReference>
<keyword evidence="6" id="KW-1185">Reference proteome</keyword>
<feature type="transmembrane region" description="Helical" evidence="2">
    <location>
        <begin position="30"/>
        <end position="48"/>
    </location>
</feature>
<dbReference type="PANTHER" id="PTHR44757">
    <property type="entry name" value="DIGUANYLATE CYCLASE DGCP"/>
    <property type="match status" value="1"/>
</dbReference>
<dbReference type="EMBL" id="AP023368">
    <property type="protein sequence ID" value="BCJ99968.1"/>
    <property type="molecule type" value="Genomic_DNA"/>
</dbReference>
<evidence type="ECO:0000256" key="1">
    <source>
        <dbReference type="SAM" id="Coils"/>
    </source>
</evidence>
<dbReference type="Gene3D" id="3.20.20.450">
    <property type="entry name" value="EAL domain"/>
    <property type="match status" value="1"/>
</dbReference>
<accession>A0A7I8DNI1</accession>
<dbReference type="PROSITE" id="PS50887">
    <property type="entry name" value="GGDEF"/>
    <property type="match status" value="1"/>
</dbReference>
<dbReference type="CDD" id="cd01948">
    <property type="entry name" value="EAL"/>
    <property type="match status" value="1"/>
</dbReference>
<keyword evidence="2" id="KW-1133">Transmembrane helix</keyword>
<dbReference type="SUPFAM" id="SSF141868">
    <property type="entry name" value="EAL domain-like"/>
    <property type="match status" value="1"/>
</dbReference>
<evidence type="ECO:0000259" key="4">
    <source>
        <dbReference type="PROSITE" id="PS50887"/>
    </source>
</evidence>
<dbReference type="PROSITE" id="PS50883">
    <property type="entry name" value="EAL"/>
    <property type="match status" value="1"/>
</dbReference>
<dbReference type="Pfam" id="PF00990">
    <property type="entry name" value="GGDEF"/>
    <property type="match status" value="1"/>
</dbReference>
<gene>
    <name evidence="5" type="ORF">bsdcttw_30090</name>
</gene>
<dbReference type="Pfam" id="PF00563">
    <property type="entry name" value="EAL"/>
    <property type="match status" value="1"/>
</dbReference>
<dbReference type="SMART" id="SM00052">
    <property type="entry name" value="EAL"/>
    <property type="match status" value="1"/>
</dbReference>
<dbReference type="Gene3D" id="3.30.70.270">
    <property type="match status" value="1"/>
</dbReference>
<feature type="coiled-coil region" evidence="1">
    <location>
        <begin position="49"/>
        <end position="104"/>
    </location>
</feature>
<name>A0A7I8DNI1_9FIRM</name>
<dbReference type="InterPro" id="IPR052155">
    <property type="entry name" value="Biofilm_reg_signaling"/>
</dbReference>
<dbReference type="RefSeq" id="WP_207726417.1">
    <property type="nucleotide sequence ID" value="NZ_AP023368.1"/>
</dbReference>
<dbReference type="CDD" id="cd01949">
    <property type="entry name" value="GGDEF"/>
    <property type="match status" value="1"/>
</dbReference>
<organism evidence="5 6">
    <name type="scientific">Anaerocolumna chitinilytica</name>
    <dbReference type="NCBI Taxonomy" id="1727145"/>
    <lineage>
        <taxon>Bacteria</taxon>
        <taxon>Bacillati</taxon>
        <taxon>Bacillota</taxon>
        <taxon>Clostridia</taxon>
        <taxon>Lachnospirales</taxon>
        <taxon>Lachnospiraceae</taxon>
        <taxon>Anaerocolumna</taxon>
    </lineage>
</organism>
<evidence type="ECO:0008006" key="7">
    <source>
        <dbReference type="Google" id="ProtNLM"/>
    </source>
</evidence>
<reference evidence="5 6" key="2">
    <citation type="submission" date="2020-08" db="EMBL/GenBank/DDBJ databases">
        <authorList>
            <person name="Ueki A."/>
            <person name="Tonouchi A."/>
        </authorList>
    </citation>
    <scope>NUCLEOTIDE SEQUENCE [LARGE SCALE GENOMIC DNA]</scope>
    <source>
        <strain evidence="5 6">CTTW</strain>
    </source>
</reference>
<evidence type="ECO:0000313" key="5">
    <source>
        <dbReference type="EMBL" id="BCJ99968.1"/>
    </source>
</evidence>
<reference evidence="5 6" key="1">
    <citation type="submission" date="2020-08" db="EMBL/GenBank/DDBJ databases">
        <title>Draft genome sequencing of an Anaerocolumna strain isolated from anoxic soil subjected to BSD treatment.</title>
        <authorList>
            <person name="Uek A."/>
            <person name="Tonouchi A."/>
        </authorList>
    </citation>
    <scope>NUCLEOTIDE SEQUENCE [LARGE SCALE GENOMIC DNA]</scope>
    <source>
        <strain evidence="5 6">CTTW</strain>
    </source>
</reference>
<dbReference type="InterPro" id="IPR029787">
    <property type="entry name" value="Nucleotide_cyclase"/>
</dbReference>
<dbReference type="SMART" id="SM00267">
    <property type="entry name" value="GGDEF"/>
    <property type="match status" value="1"/>
</dbReference>
<dbReference type="InterPro" id="IPR043128">
    <property type="entry name" value="Rev_trsase/Diguanyl_cyclase"/>
</dbReference>
<dbReference type="AlphaFoldDB" id="A0A7I8DNI1"/>
<proteinExistence type="predicted"/>
<dbReference type="PANTHER" id="PTHR44757:SF2">
    <property type="entry name" value="BIOFILM ARCHITECTURE MAINTENANCE PROTEIN MBAA"/>
    <property type="match status" value="1"/>
</dbReference>
<dbReference type="SUPFAM" id="SSF55073">
    <property type="entry name" value="Nucleotide cyclase"/>
    <property type="match status" value="1"/>
</dbReference>
<keyword evidence="2" id="KW-0812">Transmembrane</keyword>